<organism evidence="1 3">
    <name type="scientific">Medicago truncatula</name>
    <name type="common">Barrel medic</name>
    <name type="synonym">Medicago tribuloides</name>
    <dbReference type="NCBI Taxonomy" id="3880"/>
    <lineage>
        <taxon>Eukaryota</taxon>
        <taxon>Viridiplantae</taxon>
        <taxon>Streptophyta</taxon>
        <taxon>Embryophyta</taxon>
        <taxon>Tracheophyta</taxon>
        <taxon>Spermatophyta</taxon>
        <taxon>Magnoliopsida</taxon>
        <taxon>eudicotyledons</taxon>
        <taxon>Gunneridae</taxon>
        <taxon>Pentapetalae</taxon>
        <taxon>rosids</taxon>
        <taxon>fabids</taxon>
        <taxon>Fabales</taxon>
        <taxon>Fabaceae</taxon>
        <taxon>Papilionoideae</taxon>
        <taxon>50 kb inversion clade</taxon>
        <taxon>NPAAA clade</taxon>
        <taxon>Hologalegina</taxon>
        <taxon>IRL clade</taxon>
        <taxon>Trifolieae</taxon>
        <taxon>Medicago</taxon>
    </lineage>
</organism>
<evidence type="ECO:0000313" key="1">
    <source>
        <dbReference type="EMBL" id="AES94564.1"/>
    </source>
</evidence>
<protein>
    <submittedName>
        <fullName evidence="1 2">Uncharacterized protein</fullName>
    </submittedName>
</protein>
<proteinExistence type="predicted"/>
<gene>
    <name evidence="1" type="ordered locus">MTR_5g015780</name>
</gene>
<keyword evidence="3" id="KW-1185">Reference proteome</keyword>
<dbReference type="AlphaFoldDB" id="G7K3U4"/>
<dbReference type="EnsemblPlants" id="AES94564">
    <property type="protein sequence ID" value="AES94564"/>
    <property type="gene ID" value="MTR_5g015780"/>
</dbReference>
<dbReference type="EMBL" id="CM001221">
    <property type="protein sequence ID" value="AES94564.1"/>
    <property type="molecule type" value="Genomic_DNA"/>
</dbReference>
<name>G7K3U4_MEDTR</name>
<reference evidence="1 3" key="1">
    <citation type="journal article" date="2011" name="Nature">
        <title>The Medicago genome provides insight into the evolution of rhizobial symbioses.</title>
        <authorList>
            <person name="Young N.D."/>
            <person name="Debelle F."/>
            <person name="Oldroyd G.E."/>
            <person name="Geurts R."/>
            <person name="Cannon S.B."/>
            <person name="Udvardi M.K."/>
            <person name="Benedito V.A."/>
            <person name="Mayer K.F."/>
            <person name="Gouzy J."/>
            <person name="Schoof H."/>
            <person name="Van de Peer Y."/>
            <person name="Proost S."/>
            <person name="Cook D.R."/>
            <person name="Meyers B.C."/>
            <person name="Spannagl M."/>
            <person name="Cheung F."/>
            <person name="De Mita S."/>
            <person name="Krishnakumar V."/>
            <person name="Gundlach H."/>
            <person name="Zhou S."/>
            <person name="Mudge J."/>
            <person name="Bharti A.K."/>
            <person name="Murray J.D."/>
            <person name="Naoumkina M.A."/>
            <person name="Rosen B."/>
            <person name="Silverstein K.A."/>
            <person name="Tang H."/>
            <person name="Rombauts S."/>
            <person name="Zhao P.X."/>
            <person name="Zhou P."/>
            <person name="Barbe V."/>
            <person name="Bardou P."/>
            <person name="Bechner M."/>
            <person name="Bellec A."/>
            <person name="Berger A."/>
            <person name="Berges H."/>
            <person name="Bidwell S."/>
            <person name="Bisseling T."/>
            <person name="Choisne N."/>
            <person name="Couloux A."/>
            <person name="Denny R."/>
            <person name="Deshpande S."/>
            <person name="Dai X."/>
            <person name="Doyle J.J."/>
            <person name="Dudez A.M."/>
            <person name="Farmer A.D."/>
            <person name="Fouteau S."/>
            <person name="Franken C."/>
            <person name="Gibelin C."/>
            <person name="Gish J."/>
            <person name="Goldstein S."/>
            <person name="Gonzalez A.J."/>
            <person name="Green P.J."/>
            <person name="Hallab A."/>
            <person name="Hartog M."/>
            <person name="Hua A."/>
            <person name="Humphray S.J."/>
            <person name="Jeong D.H."/>
            <person name="Jing Y."/>
            <person name="Jocker A."/>
            <person name="Kenton S.M."/>
            <person name="Kim D.J."/>
            <person name="Klee K."/>
            <person name="Lai H."/>
            <person name="Lang C."/>
            <person name="Lin S."/>
            <person name="Macmil S.L."/>
            <person name="Magdelenat G."/>
            <person name="Matthews L."/>
            <person name="McCorrison J."/>
            <person name="Monaghan E.L."/>
            <person name="Mun J.H."/>
            <person name="Najar F.Z."/>
            <person name="Nicholson C."/>
            <person name="Noirot C."/>
            <person name="O'Bleness M."/>
            <person name="Paule C.R."/>
            <person name="Poulain J."/>
            <person name="Prion F."/>
            <person name="Qin B."/>
            <person name="Qu C."/>
            <person name="Retzel E.F."/>
            <person name="Riddle C."/>
            <person name="Sallet E."/>
            <person name="Samain S."/>
            <person name="Samson N."/>
            <person name="Sanders I."/>
            <person name="Saurat O."/>
            <person name="Scarpelli C."/>
            <person name="Schiex T."/>
            <person name="Segurens B."/>
            <person name="Severin A.J."/>
            <person name="Sherrier D.J."/>
            <person name="Shi R."/>
            <person name="Sims S."/>
            <person name="Singer S.R."/>
            <person name="Sinharoy S."/>
            <person name="Sterck L."/>
            <person name="Viollet A."/>
            <person name="Wang B.B."/>
            <person name="Wang K."/>
            <person name="Wang M."/>
            <person name="Wang X."/>
            <person name="Warfsmann J."/>
            <person name="Weissenbach J."/>
            <person name="White D.D."/>
            <person name="White J.D."/>
            <person name="Wiley G.B."/>
            <person name="Wincker P."/>
            <person name="Xing Y."/>
            <person name="Yang L."/>
            <person name="Yao Z."/>
            <person name="Ying F."/>
            <person name="Zhai J."/>
            <person name="Zhou L."/>
            <person name="Zuber A."/>
            <person name="Denarie J."/>
            <person name="Dixon R.A."/>
            <person name="May G.D."/>
            <person name="Schwartz D.C."/>
            <person name="Rogers J."/>
            <person name="Quetier F."/>
            <person name="Town C.D."/>
            <person name="Roe B.A."/>
        </authorList>
    </citation>
    <scope>NUCLEOTIDE SEQUENCE [LARGE SCALE GENOMIC DNA]</scope>
    <source>
        <strain evidence="1">A17</strain>
        <strain evidence="2 3">cv. Jemalong A17</strain>
    </source>
</reference>
<reference evidence="2" key="3">
    <citation type="submission" date="2015-04" db="UniProtKB">
        <authorList>
            <consortium name="EnsemblPlants"/>
        </authorList>
    </citation>
    <scope>IDENTIFICATION</scope>
    <source>
        <strain evidence="2">cv. Jemalong A17</strain>
    </source>
</reference>
<sequence length="90" mass="10568">MSKMLFIINIWTVKWEKDSLYVMVSEIDQTGEIGTNLWEYFLFDTKTNRFVYGKKEQQSGACQNWRALHYMAMNSQSYIVDGGGVRKGKR</sequence>
<dbReference type="HOGENOM" id="CLU_2444199_0_0_1"/>
<dbReference type="Proteomes" id="UP000002051">
    <property type="component" value="Chromosome 5"/>
</dbReference>
<accession>G7K3U4</accession>
<dbReference type="PaxDb" id="3880-AES94564"/>
<evidence type="ECO:0000313" key="3">
    <source>
        <dbReference type="Proteomes" id="UP000002051"/>
    </source>
</evidence>
<reference evidence="1 3" key="2">
    <citation type="journal article" date="2014" name="BMC Genomics">
        <title>An improved genome release (version Mt4.0) for the model legume Medicago truncatula.</title>
        <authorList>
            <person name="Tang H."/>
            <person name="Krishnakumar V."/>
            <person name="Bidwell S."/>
            <person name="Rosen B."/>
            <person name="Chan A."/>
            <person name="Zhou S."/>
            <person name="Gentzbittel L."/>
            <person name="Childs K.L."/>
            <person name="Yandell M."/>
            <person name="Gundlach H."/>
            <person name="Mayer K.F."/>
            <person name="Schwartz D.C."/>
            <person name="Town C.D."/>
        </authorList>
    </citation>
    <scope>GENOME REANNOTATION</scope>
    <source>
        <strain evidence="2 3">cv. Jemalong A17</strain>
    </source>
</reference>
<evidence type="ECO:0000313" key="2">
    <source>
        <dbReference type="EnsemblPlants" id="AES94564"/>
    </source>
</evidence>